<keyword evidence="3" id="KW-1185">Reference proteome</keyword>
<gene>
    <name evidence="2" type="ORF">OC940_09885</name>
</gene>
<proteinExistence type="predicted"/>
<protein>
    <submittedName>
        <fullName evidence="2">Uncharacterized protein</fullName>
    </submittedName>
</protein>
<dbReference type="Proteomes" id="UP001139955">
    <property type="component" value="Unassembled WGS sequence"/>
</dbReference>
<dbReference type="RefSeq" id="WP_217833187.1">
    <property type="nucleotide sequence ID" value="NZ_JAOSKY010000004.1"/>
</dbReference>
<reference evidence="2" key="1">
    <citation type="submission" date="2022-09" db="EMBL/GenBank/DDBJ databases">
        <authorList>
            <person name="Cesa-Luna C."/>
            <person name="Girard L."/>
            <person name="Lood C."/>
            <person name="Hofte M."/>
            <person name="De Mot R."/>
        </authorList>
    </citation>
    <scope>NUCLEOTIDE SEQUENCE</scope>
    <source>
        <strain evidence="2">B1M3-32</strain>
    </source>
</reference>
<comment type="caution">
    <text evidence="2">The sequence shown here is derived from an EMBL/GenBank/DDBJ whole genome shotgun (WGS) entry which is preliminary data.</text>
</comment>
<sequence length="89" mass="10032">MDRILIGQSQKLQTRSGAANRRQKKAARNGSKKLRARDVLRPVWAPDNDSVMTAENSSNRPCGVIRMSSNQRQNPRNREPSTDDLQGFP</sequence>
<feature type="compositionally biased region" description="Polar residues" evidence="1">
    <location>
        <begin position="7"/>
        <end position="17"/>
    </location>
</feature>
<organism evidence="2 3">
    <name type="scientific">Pseudomonas koreensis</name>
    <dbReference type="NCBI Taxonomy" id="198620"/>
    <lineage>
        <taxon>Bacteria</taxon>
        <taxon>Pseudomonadati</taxon>
        <taxon>Pseudomonadota</taxon>
        <taxon>Gammaproteobacteria</taxon>
        <taxon>Pseudomonadales</taxon>
        <taxon>Pseudomonadaceae</taxon>
        <taxon>Pseudomonas</taxon>
    </lineage>
</organism>
<evidence type="ECO:0000313" key="3">
    <source>
        <dbReference type="Proteomes" id="UP001139955"/>
    </source>
</evidence>
<evidence type="ECO:0000256" key="1">
    <source>
        <dbReference type="SAM" id="MobiDB-lite"/>
    </source>
</evidence>
<feature type="region of interest" description="Disordered" evidence="1">
    <location>
        <begin position="1"/>
        <end position="89"/>
    </location>
</feature>
<feature type="compositionally biased region" description="Basic residues" evidence="1">
    <location>
        <begin position="21"/>
        <end position="35"/>
    </location>
</feature>
<dbReference type="EMBL" id="JAOSKY010000004">
    <property type="protein sequence ID" value="MCU7248109.1"/>
    <property type="molecule type" value="Genomic_DNA"/>
</dbReference>
<name>A0A9X2XF97_9PSED</name>
<dbReference type="AlphaFoldDB" id="A0A9X2XF97"/>
<reference evidence="2" key="2">
    <citation type="journal article" date="2023" name="mSystems">
        <title>Charting the Lipopeptidome of Nonpathogenic Pseudomonas.</title>
        <authorList>
            <person name="Cesa-Luna C."/>
            <person name="Geudens N."/>
            <person name="Girard L."/>
            <person name="De Roo V."/>
            <person name="Maklad H.R."/>
            <person name="Martins J.C."/>
            <person name="Hofte M."/>
            <person name="De Mot R."/>
        </authorList>
    </citation>
    <scope>NUCLEOTIDE SEQUENCE</scope>
    <source>
        <strain evidence="2">B1M3-32</strain>
    </source>
</reference>
<accession>A0A9X2XF97</accession>
<feature type="compositionally biased region" description="Polar residues" evidence="1">
    <location>
        <begin position="50"/>
        <end position="60"/>
    </location>
</feature>
<evidence type="ECO:0000313" key="2">
    <source>
        <dbReference type="EMBL" id="MCU7248109.1"/>
    </source>
</evidence>